<feature type="transmembrane region" description="Helical" evidence="7">
    <location>
        <begin position="80"/>
        <end position="100"/>
    </location>
</feature>
<protein>
    <recommendedName>
        <fullName evidence="9">Glycosyltransferase RgtA/B/C/D-like domain-containing protein</fullName>
    </recommendedName>
</protein>
<gene>
    <name evidence="8" type="ORF">ENV67_01270</name>
</gene>
<keyword evidence="5 7" id="KW-1133">Transmembrane helix</keyword>
<name>A0A7C4U6G0_UNCW3</name>
<organism evidence="8">
    <name type="scientific">candidate division WOR-3 bacterium</name>
    <dbReference type="NCBI Taxonomy" id="2052148"/>
    <lineage>
        <taxon>Bacteria</taxon>
        <taxon>Bacteria division WOR-3</taxon>
    </lineage>
</organism>
<keyword evidence="6 7" id="KW-0472">Membrane</keyword>
<evidence type="ECO:0000256" key="1">
    <source>
        <dbReference type="ARBA" id="ARBA00004141"/>
    </source>
</evidence>
<dbReference type="AlphaFoldDB" id="A0A7C4U6G0"/>
<dbReference type="EMBL" id="DTHG01000015">
    <property type="protein sequence ID" value="HGW91157.1"/>
    <property type="molecule type" value="Genomic_DNA"/>
</dbReference>
<feature type="transmembrane region" description="Helical" evidence="7">
    <location>
        <begin position="230"/>
        <end position="247"/>
    </location>
</feature>
<keyword evidence="3" id="KW-0808">Transferase</keyword>
<feature type="transmembrane region" description="Helical" evidence="7">
    <location>
        <begin position="140"/>
        <end position="160"/>
    </location>
</feature>
<feature type="transmembrane region" description="Helical" evidence="7">
    <location>
        <begin position="194"/>
        <end position="224"/>
    </location>
</feature>
<feature type="transmembrane region" description="Helical" evidence="7">
    <location>
        <begin position="166"/>
        <end position="182"/>
    </location>
</feature>
<proteinExistence type="predicted"/>
<sequence>MKGLNHLKIKDSLIVFLLFIFIFSFKFFKLLNSEGFNFRDDTGVYWTESAFQYKIAKEISKGNSLSELDKKLQYPEGFGIKRNITILMMSFSGLIYRFFIPKNIPFILFLSILICLYSSISIFPLYYLSMEIFKDKIISLLICIFYAVSLSAYITVINIGYEFQDFAVPFIFLHILFFVKSYKNKDLNYGIISGIFLLVALLSWLLTIFYFILFLIFCMILYLVDKDFKISPLICIVSIISSAYFIFPVLQAAGFIYSLPMLLSYSFIISYFIPEKKTKIISFVIFVMLSFIITFIVSRHKITGYGVVYSLIMDRMKVLLFKIKKETLPYETLVMWVSPFNSPSIRTIILSLGILTITGILGSFIGLFEFIKKERNFSYLLLFYFTILFFLLYLFFIRMDIFLLFFLSISTGMIFKFNKKIFYTIAVIIVIFNFSLFITYKSGSQGPTKTYLIDLLTFIRKNTEKNEPVLATFPLSATILAYTDRPILLHPKFEREGIIKKNKDFEKSLFYEEESLFSYCKKYGAKYVVYQTDILLSTKYISVRYRTHNLTISKDCVAFKMHFEPENLKHFQLLYSNPHYRFYKVSEKDTFNINLYYLRIYDEKRINLENFNIY</sequence>
<evidence type="ECO:0000256" key="3">
    <source>
        <dbReference type="ARBA" id="ARBA00022679"/>
    </source>
</evidence>
<comment type="subcellular location">
    <subcellularLocation>
        <location evidence="1">Membrane</location>
        <topology evidence="1">Multi-pass membrane protein</topology>
    </subcellularLocation>
</comment>
<dbReference type="GO" id="GO:0016020">
    <property type="term" value="C:membrane"/>
    <property type="evidence" value="ECO:0007669"/>
    <property type="project" value="UniProtKB-SubCell"/>
</dbReference>
<dbReference type="Pfam" id="PF10034">
    <property type="entry name" value="Dpy19"/>
    <property type="match status" value="1"/>
</dbReference>
<feature type="transmembrane region" description="Helical" evidence="7">
    <location>
        <begin position="12"/>
        <end position="31"/>
    </location>
</feature>
<evidence type="ECO:0000256" key="5">
    <source>
        <dbReference type="ARBA" id="ARBA00022989"/>
    </source>
</evidence>
<comment type="caution">
    <text evidence="8">The sequence shown here is derived from an EMBL/GenBank/DDBJ whole genome shotgun (WGS) entry which is preliminary data.</text>
</comment>
<accession>A0A7C4U6G0</accession>
<keyword evidence="2" id="KW-0328">Glycosyltransferase</keyword>
<feature type="transmembrane region" description="Helical" evidence="7">
    <location>
        <begin position="280"/>
        <end position="297"/>
    </location>
</feature>
<evidence type="ECO:0008006" key="9">
    <source>
        <dbReference type="Google" id="ProtNLM"/>
    </source>
</evidence>
<feature type="transmembrane region" description="Helical" evidence="7">
    <location>
        <begin position="421"/>
        <end position="440"/>
    </location>
</feature>
<keyword evidence="4 7" id="KW-0812">Transmembrane</keyword>
<evidence type="ECO:0000256" key="6">
    <source>
        <dbReference type="ARBA" id="ARBA00023136"/>
    </source>
</evidence>
<reference evidence="8" key="1">
    <citation type="journal article" date="2020" name="mSystems">
        <title>Genome- and Community-Level Interaction Insights into Carbon Utilization and Element Cycling Functions of Hydrothermarchaeota in Hydrothermal Sediment.</title>
        <authorList>
            <person name="Zhou Z."/>
            <person name="Liu Y."/>
            <person name="Xu W."/>
            <person name="Pan J."/>
            <person name="Luo Z.H."/>
            <person name="Li M."/>
        </authorList>
    </citation>
    <scope>NUCLEOTIDE SEQUENCE [LARGE SCALE GENOMIC DNA]</scope>
    <source>
        <strain evidence="8">SpSt-780</strain>
    </source>
</reference>
<dbReference type="InterPro" id="IPR018732">
    <property type="entry name" value="Dpy-19/Dpy-19-like"/>
</dbReference>
<feature type="transmembrane region" description="Helical" evidence="7">
    <location>
        <begin position="380"/>
        <end position="409"/>
    </location>
</feature>
<feature type="transmembrane region" description="Helical" evidence="7">
    <location>
        <begin position="343"/>
        <end position="368"/>
    </location>
</feature>
<dbReference type="GO" id="GO:0016757">
    <property type="term" value="F:glycosyltransferase activity"/>
    <property type="evidence" value="ECO:0007669"/>
    <property type="project" value="UniProtKB-KW"/>
</dbReference>
<evidence type="ECO:0000256" key="7">
    <source>
        <dbReference type="SAM" id="Phobius"/>
    </source>
</evidence>
<evidence type="ECO:0000313" key="8">
    <source>
        <dbReference type="EMBL" id="HGW91157.1"/>
    </source>
</evidence>
<feature type="transmembrane region" description="Helical" evidence="7">
    <location>
        <begin position="254"/>
        <end position="274"/>
    </location>
</feature>
<evidence type="ECO:0000256" key="2">
    <source>
        <dbReference type="ARBA" id="ARBA00022676"/>
    </source>
</evidence>
<evidence type="ECO:0000256" key="4">
    <source>
        <dbReference type="ARBA" id="ARBA00022692"/>
    </source>
</evidence>
<feature type="transmembrane region" description="Helical" evidence="7">
    <location>
        <begin position="106"/>
        <end position="128"/>
    </location>
</feature>